<dbReference type="AlphaFoldDB" id="A0A2P6N809"/>
<dbReference type="Proteomes" id="UP000241769">
    <property type="component" value="Unassembled WGS sequence"/>
</dbReference>
<proteinExistence type="predicted"/>
<dbReference type="EMBL" id="MDYQ01000162">
    <property type="protein sequence ID" value="PRP80080.1"/>
    <property type="molecule type" value="Genomic_DNA"/>
</dbReference>
<keyword evidence="2" id="KW-1185">Reference proteome</keyword>
<evidence type="ECO:0000313" key="2">
    <source>
        <dbReference type="Proteomes" id="UP000241769"/>
    </source>
</evidence>
<protein>
    <submittedName>
        <fullName evidence="1">Uncharacterized protein</fullName>
    </submittedName>
</protein>
<accession>A0A2P6N809</accession>
<evidence type="ECO:0000313" key="1">
    <source>
        <dbReference type="EMBL" id="PRP80080.1"/>
    </source>
</evidence>
<gene>
    <name evidence="1" type="ORF">PROFUN_10763</name>
</gene>
<dbReference type="InParanoid" id="A0A2P6N809"/>
<name>A0A2P6N809_9EUKA</name>
<sequence length="352" mass="40022">MSCVTLSSGITDLSTTIREHYEVNKTITNYTTECNEQEPTEDNGQPSSFNLGIIDFLVQLSLHILGSKDIEAPPVKSSMSELPIELDWQWILGVAETIIVEQGQKRSDEIVKELKSIEAKSVLRFRSYFSVAVRSHFSELDPSDRLTLKEPLDPSKISMIVYHIINGQGERWFHFITKHIVDKNSGKDFKDNYYEKPSQRNIVGALKELVLAASMGPKNEGLTSQMLTDIVWSIWRTLSSCLENHLQRALDAVESEGLARELLCTVEPFTRLWIDTVKTSRNGTSKAGAVTQRFRQEAETKRTALKQRVSLQGVDAKWMGFIRYDRPVEVTRKRVKEVQDSLEGKLFVHTSQ</sequence>
<reference evidence="1 2" key="1">
    <citation type="journal article" date="2018" name="Genome Biol. Evol.">
        <title>Multiple Roots of Fruiting Body Formation in Amoebozoa.</title>
        <authorList>
            <person name="Hillmann F."/>
            <person name="Forbes G."/>
            <person name="Novohradska S."/>
            <person name="Ferling I."/>
            <person name="Riege K."/>
            <person name="Groth M."/>
            <person name="Westermann M."/>
            <person name="Marz M."/>
            <person name="Spaller T."/>
            <person name="Winckler T."/>
            <person name="Schaap P."/>
            <person name="Glockner G."/>
        </authorList>
    </citation>
    <scope>NUCLEOTIDE SEQUENCE [LARGE SCALE GENOMIC DNA]</scope>
    <source>
        <strain evidence="1 2">Jena</strain>
    </source>
</reference>
<organism evidence="1 2">
    <name type="scientific">Planoprotostelium fungivorum</name>
    <dbReference type="NCBI Taxonomy" id="1890364"/>
    <lineage>
        <taxon>Eukaryota</taxon>
        <taxon>Amoebozoa</taxon>
        <taxon>Evosea</taxon>
        <taxon>Variosea</taxon>
        <taxon>Cavosteliida</taxon>
        <taxon>Cavosteliaceae</taxon>
        <taxon>Planoprotostelium</taxon>
    </lineage>
</organism>
<comment type="caution">
    <text evidence="1">The sequence shown here is derived from an EMBL/GenBank/DDBJ whole genome shotgun (WGS) entry which is preliminary data.</text>
</comment>